<dbReference type="SUPFAM" id="SSF53335">
    <property type="entry name" value="S-adenosyl-L-methionine-dependent methyltransferases"/>
    <property type="match status" value="1"/>
</dbReference>
<evidence type="ECO:0000313" key="2">
    <source>
        <dbReference type="EMBL" id="MBT0652456.1"/>
    </source>
</evidence>
<name>A0ABS5SCZ0_9BACT</name>
<sequence length="224" mass="24313">MIPWEFVDRARVPGDSAELGLYARGKEFSIRVNGCELMNSRIHGSEDALAEYACARIGNRPSPRILIGGLGMGFTTAAALRLLGTESRVVVAELVPAVVEWNRKFLGELTGHPLRDPRVTVREADVALVLRTEHQAYSAILLDVDNGPEGLTRKGNDWLYTDAGLKVAFTALQPAGVLAVWSAGPDLAFTKRLCRAGFDVEEFGVRARGSAGGNRHTIWVATRS</sequence>
<proteinExistence type="predicted"/>
<gene>
    <name evidence="2" type="ORF">KI810_05265</name>
</gene>
<dbReference type="EMBL" id="JAHCVK010000001">
    <property type="protein sequence ID" value="MBT0652456.1"/>
    <property type="molecule type" value="Genomic_DNA"/>
</dbReference>
<dbReference type="Proteomes" id="UP000756860">
    <property type="component" value="Unassembled WGS sequence"/>
</dbReference>
<evidence type="ECO:0008006" key="4">
    <source>
        <dbReference type="Google" id="ProtNLM"/>
    </source>
</evidence>
<accession>A0ABS5SCZ0</accession>
<organism evidence="2 3">
    <name type="scientific">Geomobilimonas luticola</name>
    <dbReference type="NCBI Taxonomy" id="1114878"/>
    <lineage>
        <taxon>Bacteria</taxon>
        <taxon>Pseudomonadati</taxon>
        <taxon>Thermodesulfobacteriota</taxon>
        <taxon>Desulfuromonadia</taxon>
        <taxon>Geobacterales</taxon>
        <taxon>Geobacteraceae</taxon>
        <taxon>Geomobilimonas</taxon>
    </lineage>
</organism>
<dbReference type="InterPro" id="IPR029063">
    <property type="entry name" value="SAM-dependent_MTases_sf"/>
</dbReference>
<dbReference type="RefSeq" id="WP_214174398.1">
    <property type="nucleotide sequence ID" value="NZ_JAHCVK010000001.1"/>
</dbReference>
<keyword evidence="1" id="KW-0620">Polyamine biosynthesis</keyword>
<reference evidence="2 3" key="1">
    <citation type="submission" date="2021-05" db="EMBL/GenBank/DDBJ databases">
        <title>The draft genome of Geobacter luticola JCM 17780.</title>
        <authorList>
            <person name="Xu Z."/>
            <person name="Masuda Y."/>
            <person name="Itoh H."/>
            <person name="Senoo K."/>
        </authorList>
    </citation>
    <scope>NUCLEOTIDE SEQUENCE [LARGE SCALE GENOMIC DNA]</scope>
    <source>
        <strain evidence="2 3">JCM 17780</strain>
    </source>
</reference>
<protein>
    <recommendedName>
        <fullName evidence="4">Spermidine synthase</fullName>
    </recommendedName>
</protein>
<dbReference type="Gene3D" id="3.40.50.150">
    <property type="entry name" value="Vaccinia Virus protein VP39"/>
    <property type="match status" value="1"/>
</dbReference>
<dbReference type="PANTHER" id="PTHR43317:SF3">
    <property type="entry name" value="BLR2883 PROTEIN"/>
    <property type="match status" value="1"/>
</dbReference>
<evidence type="ECO:0000256" key="1">
    <source>
        <dbReference type="ARBA" id="ARBA00023115"/>
    </source>
</evidence>
<comment type="caution">
    <text evidence="2">The sequence shown here is derived from an EMBL/GenBank/DDBJ whole genome shotgun (WGS) entry which is preliminary data.</text>
</comment>
<evidence type="ECO:0000313" key="3">
    <source>
        <dbReference type="Proteomes" id="UP000756860"/>
    </source>
</evidence>
<dbReference type="PANTHER" id="PTHR43317">
    <property type="entry name" value="THERMOSPERMINE SYNTHASE ACAULIS5"/>
    <property type="match status" value="1"/>
</dbReference>
<keyword evidence="3" id="KW-1185">Reference proteome</keyword>